<gene>
    <name evidence="2" type="ORF">bcere0026_22160</name>
</gene>
<dbReference type="AlphaFoldDB" id="C2XU45"/>
<organism evidence="2">
    <name type="scientific">Bacillus mycoides</name>
    <dbReference type="NCBI Taxonomy" id="1405"/>
    <lineage>
        <taxon>Bacteria</taxon>
        <taxon>Bacillati</taxon>
        <taxon>Bacillota</taxon>
        <taxon>Bacilli</taxon>
        <taxon>Bacillales</taxon>
        <taxon>Bacillaceae</taxon>
        <taxon>Bacillus</taxon>
        <taxon>Bacillus cereus group</taxon>
    </lineage>
</organism>
<dbReference type="HOGENOM" id="CLU_021357_0_0_9"/>
<dbReference type="SUPFAM" id="SSF52540">
    <property type="entry name" value="P-loop containing nucleoside triphosphate hydrolases"/>
    <property type="match status" value="1"/>
</dbReference>
<evidence type="ECO:0000259" key="1">
    <source>
        <dbReference type="Pfam" id="PF07693"/>
    </source>
</evidence>
<sequence>MFLTDKPISRKEEDLIQRSGYAENLARALLQSHSSETLVVGLQGAWGTGKTSLLHMMKETIKTETQDEPNVPILFDFNPWNYTGQQQLISMFFEELSLVLKRKDTVGTLAGISEKLHSYSQILNPAKYIPGIGSFVEAFTEAVGNTNEALNKLKEERESDLPNIKAELSALLLQSNQKFFVFIDDIDRLTSEEIRQIFQLVKSVGDLPNINYILSFDREIVVQALNKSQENFGETYLEKIIQVPIDVPAPSTTEIQQVLSAELNKILLELPQAEFDTNRWSAVYFNGIQHLIRSLRHVNRFCNTFHFNYLLTKDEVDTVDLLGLTAIQIFLPDLYRSIQTNPKLFLPSHSYDYYRYQPEEKESNKKKYQEIVHQTCSAYSFDIDKFIITLFPQMSNLLKNISYGSDFPSQWNMKKRLCTDDHFPIYFKLGLTSDEVSKKEIETMLEQLKELSDFTAYLDMLLEQNKVIRFLTRLEDYTQSIESKKAALIMKGLLTYSDKFPEAQVGLFDFSTETRVIRILLQLYKSRSTQEERFQLVKDVIQHNPVQMGVLVSFFQSIGKRNGAYLKEEQDVIITEYVSSTQFEILEKEMLKKIEEWIENPDYPQNTELPKVLFRWREFDPTAQGKITAFLEQEMAEDTGLIQILKCFETYSLEESTGSIGVTKKYRIYLESLEKLLDKNIDSYIDRIQKIYQHKNDYPYTENQLCTINLAIKSISKEAVESF</sequence>
<dbReference type="EMBL" id="ACMP01000068">
    <property type="protein sequence ID" value="EEL70762.1"/>
    <property type="molecule type" value="Genomic_DNA"/>
</dbReference>
<evidence type="ECO:0000313" key="2">
    <source>
        <dbReference type="EMBL" id="EEL70762.1"/>
    </source>
</evidence>
<accession>C2XU45</accession>
<dbReference type="InterPro" id="IPR052754">
    <property type="entry name" value="NTPase_KAP_P-loop"/>
</dbReference>
<dbReference type="RefSeq" id="WP_002065396.1">
    <property type="nucleotide sequence ID" value="NZ_CM000737.1"/>
</dbReference>
<dbReference type="PANTHER" id="PTHR22674:SF6">
    <property type="entry name" value="NTPASE KAP FAMILY P-LOOP DOMAIN-CONTAINING PROTEIN 1"/>
    <property type="match status" value="1"/>
</dbReference>
<dbReference type="Gene3D" id="3.40.50.300">
    <property type="entry name" value="P-loop containing nucleotide triphosphate hydrolases"/>
    <property type="match status" value="1"/>
</dbReference>
<dbReference type="Proteomes" id="UP000001753">
    <property type="component" value="Chromosome"/>
</dbReference>
<feature type="domain" description="KAP NTPase" evidence="1">
    <location>
        <begin position="18"/>
        <end position="308"/>
    </location>
</feature>
<proteinExistence type="predicted"/>
<reference evidence="2" key="1">
    <citation type="journal article" date="2012" name="Genome Res.">
        <title>Genomic characterization of the Bacillus cereus sensu lato species: Backdrop to the evolution of Bacillus anthracis.</title>
        <authorList>
            <person name="Zwick M.E."/>
            <person name="Joseph S.J."/>
            <person name="Didelot X."/>
            <person name="Chen P.E."/>
            <person name="Bishop-Lilly K.A."/>
            <person name="Stewart A.C."/>
            <person name="Willner K."/>
            <person name="Nolan N."/>
            <person name="Lentz S."/>
            <person name="Thomason M.K."/>
            <person name="Sozhamannan S."/>
            <person name="Mateczun A.J."/>
            <person name="Du L."/>
            <person name="Read T.D."/>
        </authorList>
    </citation>
    <scope>NUCLEOTIDE SEQUENCE [LARGE SCALE GENOMIC DNA]</scope>
    <source>
        <strain evidence="2">AH603</strain>
    </source>
</reference>
<dbReference type="PANTHER" id="PTHR22674">
    <property type="entry name" value="NTPASE, KAP FAMILY P-LOOP DOMAIN-CONTAINING 1"/>
    <property type="match status" value="1"/>
</dbReference>
<protein>
    <submittedName>
        <fullName evidence="2">KAP family P-loop domain protein</fullName>
    </submittedName>
</protein>
<dbReference type="Pfam" id="PF07693">
    <property type="entry name" value="KAP_NTPase"/>
    <property type="match status" value="1"/>
</dbReference>
<name>C2XU45_BACMY</name>
<dbReference type="InterPro" id="IPR011646">
    <property type="entry name" value="KAP_P-loop"/>
</dbReference>
<comment type="caution">
    <text evidence="2">The sequence shown here is derived from an EMBL/GenBank/DDBJ whole genome shotgun (WGS) entry which is preliminary data.</text>
</comment>
<dbReference type="InterPro" id="IPR027417">
    <property type="entry name" value="P-loop_NTPase"/>
</dbReference>